<gene>
    <name evidence="2" type="ORF">Pla175_14630</name>
</gene>
<keyword evidence="1" id="KW-0812">Transmembrane</keyword>
<reference evidence="2 3" key="1">
    <citation type="submission" date="2019-02" db="EMBL/GenBank/DDBJ databases">
        <title>Deep-cultivation of Planctomycetes and their phenomic and genomic characterization uncovers novel biology.</title>
        <authorList>
            <person name="Wiegand S."/>
            <person name="Jogler M."/>
            <person name="Boedeker C."/>
            <person name="Pinto D."/>
            <person name="Vollmers J."/>
            <person name="Rivas-Marin E."/>
            <person name="Kohn T."/>
            <person name="Peeters S.H."/>
            <person name="Heuer A."/>
            <person name="Rast P."/>
            <person name="Oberbeckmann S."/>
            <person name="Bunk B."/>
            <person name="Jeske O."/>
            <person name="Meyerdierks A."/>
            <person name="Storesund J.E."/>
            <person name="Kallscheuer N."/>
            <person name="Luecker S."/>
            <person name="Lage O.M."/>
            <person name="Pohl T."/>
            <person name="Merkel B.J."/>
            <person name="Hornburger P."/>
            <person name="Mueller R.-W."/>
            <person name="Bruemmer F."/>
            <person name="Labrenz M."/>
            <person name="Spormann A.M."/>
            <person name="Op den Camp H."/>
            <person name="Overmann J."/>
            <person name="Amann R."/>
            <person name="Jetten M.S.M."/>
            <person name="Mascher T."/>
            <person name="Medema M.H."/>
            <person name="Devos D.P."/>
            <person name="Kaster A.-K."/>
            <person name="Ovreas L."/>
            <person name="Rohde M."/>
            <person name="Galperin M.Y."/>
            <person name="Jogler C."/>
        </authorList>
    </citation>
    <scope>NUCLEOTIDE SEQUENCE [LARGE SCALE GENOMIC DNA]</scope>
    <source>
        <strain evidence="2 3">Pla175</strain>
    </source>
</reference>
<dbReference type="OrthoDB" id="283407at2"/>
<keyword evidence="3" id="KW-1185">Reference proteome</keyword>
<accession>A0A518D9D0</accession>
<keyword evidence="1" id="KW-0472">Membrane</keyword>
<evidence type="ECO:0000313" key="3">
    <source>
        <dbReference type="Proteomes" id="UP000317429"/>
    </source>
</evidence>
<keyword evidence="1" id="KW-1133">Transmembrane helix</keyword>
<protein>
    <submittedName>
        <fullName evidence="2">Uncharacterized protein</fullName>
    </submittedName>
</protein>
<dbReference type="EMBL" id="CP036291">
    <property type="protein sequence ID" value="QDU88092.1"/>
    <property type="molecule type" value="Genomic_DNA"/>
</dbReference>
<sequence>MHETLKTWCVILGILAVVVGAGTWSDRHPDQLIWYGRVGSILVGLASVCGLLALTYRRDKAFDYLYGQVGKYLDRGGLCFGFAFGVNDGAATLNLFFQNRFDRPCETVVALRQVPGWMEVNDQNEVQVSFACPGGAFGVVEIPFGVPQQFQGKTQKYYVGASTMFPEGKGVQLRFRNALPVRSDLQMQSGMREGVAVGGAALGMIAIVGKETVELTFPENVRETFDEGAQIKTSILRELDAAAKR</sequence>
<evidence type="ECO:0000313" key="2">
    <source>
        <dbReference type="EMBL" id="QDU88092.1"/>
    </source>
</evidence>
<name>A0A518D9D0_9BACT</name>
<proteinExistence type="predicted"/>
<organism evidence="2 3">
    <name type="scientific">Pirellulimonas nuda</name>
    <dbReference type="NCBI Taxonomy" id="2528009"/>
    <lineage>
        <taxon>Bacteria</taxon>
        <taxon>Pseudomonadati</taxon>
        <taxon>Planctomycetota</taxon>
        <taxon>Planctomycetia</taxon>
        <taxon>Pirellulales</taxon>
        <taxon>Lacipirellulaceae</taxon>
        <taxon>Pirellulimonas</taxon>
    </lineage>
</organism>
<dbReference type="RefSeq" id="WP_145282647.1">
    <property type="nucleotide sequence ID" value="NZ_CP036291.1"/>
</dbReference>
<dbReference type="Proteomes" id="UP000317429">
    <property type="component" value="Chromosome"/>
</dbReference>
<feature type="transmembrane region" description="Helical" evidence="1">
    <location>
        <begin position="32"/>
        <end position="56"/>
    </location>
</feature>
<evidence type="ECO:0000256" key="1">
    <source>
        <dbReference type="SAM" id="Phobius"/>
    </source>
</evidence>
<dbReference type="KEGG" id="pnd:Pla175_14630"/>
<dbReference type="AlphaFoldDB" id="A0A518D9D0"/>
<feature type="transmembrane region" description="Helical" evidence="1">
    <location>
        <begin position="7"/>
        <end position="26"/>
    </location>
</feature>